<keyword evidence="3" id="KW-0804">Transcription</keyword>
<dbReference type="Gene3D" id="1.10.10.10">
    <property type="entry name" value="Winged helix-like DNA-binding domain superfamily/Winged helix DNA-binding domain"/>
    <property type="match status" value="1"/>
</dbReference>
<dbReference type="AlphaFoldDB" id="A0A4P7D7V5"/>
<dbReference type="SMART" id="SM00346">
    <property type="entry name" value="HTH_ICLR"/>
    <property type="match status" value="1"/>
</dbReference>
<dbReference type="SUPFAM" id="SSF55781">
    <property type="entry name" value="GAF domain-like"/>
    <property type="match status" value="1"/>
</dbReference>
<dbReference type="InterPro" id="IPR005471">
    <property type="entry name" value="Tscrpt_reg_IclR_N"/>
</dbReference>
<dbReference type="Gene3D" id="3.30.450.40">
    <property type="match status" value="1"/>
</dbReference>
<dbReference type="PANTHER" id="PTHR30136">
    <property type="entry name" value="HELIX-TURN-HELIX TRANSCRIPTIONAL REGULATOR, ICLR FAMILY"/>
    <property type="match status" value="1"/>
</dbReference>
<feature type="compositionally biased region" description="Polar residues" evidence="4">
    <location>
        <begin position="16"/>
        <end position="27"/>
    </location>
</feature>
<dbReference type="InterPro" id="IPR036388">
    <property type="entry name" value="WH-like_DNA-bd_sf"/>
</dbReference>
<dbReference type="PROSITE" id="PS51078">
    <property type="entry name" value="ICLR_ED"/>
    <property type="match status" value="1"/>
</dbReference>
<organism evidence="7 8">
    <name type="scientific">Paraburkholderia pallida</name>
    <dbReference type="NCBI Taxonomy" id="2547399"/>
    <lineage>
        <taxon>Bacteria</taxon>
        <taxon>Pseudomonadati</taxon>
        <taxon>Pseudomonadota</taxon>
        <taxon>Betaproteobacteria</taxon>
        <taxon>Burkholderiales</taxon>
        <taxon>Burkholderiaceae</taxon>
        <taxon>Paraburkholderia</taxon>
    </lineage>
</organism>
<evidence type="ECO:0000256" key="4">
    <source>
        <dbReference type="SAM" id="MobiDB-lite"/>
    </source>
</evidence>
<dbReference type="KEGG" id="ppai:E1956_39325"/>
<evidence type="ECO:0000256" key="2">
    <source>
        <dbReference type="ARBA" id="ARBA00023125"/>
    </source>
</evidence>
<keyword evidence="1" id="KW-0805">Transcription regulation</keyword>
<keyword evidence="8" id="KW-1185">Reference proteome</keyword>
<feature type="domain" description="IclR-ED" evidence="6">
    <location>
        <begin position="105"/>
        <end position="290"/>
    </location>
</feature>
<dbReference type="InterPro" id="IPR050707">
    <property type="entry name" value="HTH_MetabolicPath_Reg"/>
</dbReference>
<evidence type="ECO:0000256" key="3">
    <source>
        <dbReference type="ARBA" id="ARBA00023163"/>
    </source>
</evidence>
<dbReference type="Pfam" id="PF01614">
    <property type="entry name" value="IclR_C"/>
    <property type="match status" value="1"/>
</dbReference>
<dbReference type="GO" id="GO:0003700">
    <property type="term" value="F:DNA-binding transcription factor activity"/>
    <property type="evidence" value="ECO:0007669"/>
    <property type="project" value="TreeGrafter"/>
</dbReference>
<evidence type="ECO:0000256" key="1">
    <source>
        <dbReference type="ARBA" id="ARBA00023015"/>
    </source>
</evidence>
<feature type="region of interest" description="Disordered" evidence="4">
    <location>
        <begin position="1"/>
        <end position="40"/>
    </location>
</feature>
<accession>A0A4P7D7V5</accession>
<reference evidence="7 8" key="1">
    <citation type="submission" date="2019-03" db="EMBL/GenBank/DDBJ databases">
        <title>Paraburkholderia sp. 7MH5, isolated from subtropical forest soil.</title>
        <authorList>
            <person name="Gao Z.-H."/>
            <person name="Qiu L.-H."/>
        </authorList>
    </citation>
    <scope>NUCLEOTIDE SEQUENCE [LARGE SCALE GENOMIC DNA]</scope>
    <source>
        <strain evidence="7 8">7MH5</strain>
    </source>
</reference>
<dbReference type="EMBL" id="CP038151">
    <property type="protein sequence ID" value="QBR03210.1"/>
    <property type="molecule type" value="Genomic_DNA"/>
</dbReference>
<dbReference type="InterPro" id="IPR029016">
    <property type="entry name" value="GAF-like_dom_sf"/>
</dbReference>
<dbReference type="InterPro" id="IPR011991">
    <property type="entry name" value="ArsR-like_HTH"/>
</dbReference>
<dbReference type="PROSITE" id="PS51077">
    <property type="entry name" value="HTH_ICLR"/>
    <property type="match status" value="1"/>
</dbReference>
<dbReference type="PANTHER" id="PTHR30136:SF23">
    <property type="entry name" value="DNA-BINDING TRANSCRIPTIONAL ACTIVATOR MHPR"/>
    <property type="match status" value="1"/>
</dbReference>
<sequence length="307" mass="33498">MYVLNRGQAACENGPAPSTGSTAMNSDAKSKRSSHANDEASLMRGPLRTIAVLRALNVRNGATVAELSAATGISRPALYRILETLRSAGYVSVNLRQQRYCLTMLVRTLAQGFSDEDWVTQVARPVLSALQRKVLWPVDLGTFMNNAMWIRETTRQSSPLTIDRGVVGLRFPMLQGATGRAYLAFCADNEREQILANLSRLPEPGNEMIERPAEVEALLQRTREQGYGLRYGEEPTETGAIAVPIVLDERIIGCINMTFIASALRPEEAARQHLAAMLKSAKKIAAGVLQLEADVNDASPLSGKDET</sequence>
<dbReference type="GO" id="GO:0045892">
    <property type="term" value="P:negative regulation of DNA-templated transcription"/>
    <property type="evidence" value="ECO:0007669"/>
    <property type="project" value="TreeGrafter"/>
</dbReference>
<dbReference type="CDD" id="cd00090">
    <property type="entry name" value="HTH_ARSR"/>
    <property type="match status" value="1"/>
</dbReference>
<dbReference type="Pfam" id="PF09339">
    <property type="entry name" value="HTH_IclR"/>
    <property type="match status" value="1"/>
</dbReference>
<gene>
    <name evidence="7" type="ORF">E1956_39325</name>
</gene>
<evidence type="ECO:0000313" key="8">
    <source>
        <dbReference type="Proteomes" id="UP000295727"/>
    </source>
</evidence>
<protein>
    <submittedName>
        <fullName evidence="7">MarR family transcriptional regulator</fullName>
    </submittedName>
</protein>
<dbReference type="GO" id="GO:0003677">
    <property type="term" value="F:DNA binding"/>
    <property type="evidence" value="ECO:0007669"/>
    <property type="project" value="UniProtKB-KW"/>
</dbReference>
<evidence type="ECO:0000259" key="6">
    <source>
        <dbReference type="PROSITE" id="PS51078"/>
    </source>
</evidence>
<dbReference type="Proteomes" id="UP000295727">
    <property type="component" value="Chromosome 4"/>
</dbReference>
<keyword evidence="2" id="KW-0238">DNA-binding</keyword>
<feature type="domain" description="HTH iclR-type" evidence="5">
    <location>
        <begin position="43"/>
        <end position="104"/>
    </location>
</feature>
<dbReference type="InterPro" id="IPR036390">
    <property type="entry name" value="WH_DNA-bd_sf"/>
</dbReference>
<evidence type="ECO:0000259" key="5">
    <source>
        <dbReference type="PROSITE" id="PS51077"/>
    </source>
</evidence>
<evidence type="ECO:0000313" key="7">
    <source>
        <dbReference type="EMBL" id="QBR03210.1"/>
    </source>
</evidence>
<name>A0A4P7D7V5_9BURK</name>
<dbReference type="OrthoDB" id="9807558at2"/>
<dbReference type="SUPFAM" id="SSF46785">
    <property type="entry name" value="Winged helix' DNA-binding domain"/>
    <property type="match status" value="1"/>
</dbReference>
<dbReference type="InterPro" id="IPR014757">
    <property type="entry name" value="Tscrpt_reg_IclR_C"/>
</dbReference>
<proteinExistence type="predicted"/>